<dbReference type="Gene3D" id="3.40.50.10540">
    <property type="entry name" value="Crotonobetainyl-coa:carnitine coa-transferase, domain 1"/>
    <property type="match status" value="1"/>
</dbReference>
<sequence>MEKHLEGVRVIDLTAYLSGPFVSLNLAAMGAEVIKIERPKIGDPCRWNPPFAGPDGVGYRSQSDIDVSLLYLKRNRGKKSIFLNMRNEKGKKILERLVEKGDVVVENFAPGSMERLGFDYERLKEINPGIIYCSIAGYGQDGPYKDRTAFDLTIQGTSGIMGVTGFPDGSPTRCGAWVGDMIPAMYALSAILAALYSREKTGTGERIDISMQDCCFSMIMDEALDFHLEQGIPMRTGNRNPRLAPWNSYQARDGYVLICVANNVQWEAFVDAIGREDLKEDPRFQNQEGRSKNSDVIERIVLDWLKSLTVEEALERLREKRVACDSVVEIEDVLNDPQLKSRGMIRELVHPKSGKTGIKTAGFPVHFTESDAGLTESAPYPGQHNEEIYKGLLGISEEEMLNLRDEEII</sequence>
<dbReference type="InterPro" id="IPR003673">
    <property type="entry name" value="CoA-Trfase_fam_III"/>
</dbReference>
<dbReference type="InterPro" id="IPR023606">
    <property type="entry name" value="CoA-Trfase_III_dom_1_sf"/>
</dbReference>
<dbReference type="PANTHER" id="PTHR48207">
    <property type="entry name" value="SUCCINATE--HYDROXYMETHYLGLUTARATE COA-TRANSFERASE"/>
    <property type="match status" value="1"/>
</dbReference>
<dbReference type="PANTHER" id="PTHR48207:SF3">
    <property type="entry name" value="SUCCINATE--HYDROXYMETHYLGLUTARATE COA-TRANSFERASE"/>
    <property type="match status" value="1"/>
</dbReference>
<proteinExistence type="predicted"/>
<evidence type="ECO:0000313" key="3">
    <source>
        <dbReference type="Proteomes" id="UP000650524"/>
    </source>
</evidence>
<dbReference type="Gene3D" id="3.30.1540.10">
    <property type="entry name" value="formyl-coa transferase, domain 3"/>
    <property type="match status" value="1"/>
</dbReference>
<dbReference type="SUPFAM" id="SSF89796">
    <property type="entry name" value="CoA-transferase family III (CaiB/BaiF)"/>
    <property type="match status" value="1"/>
</dbReference>
<dbReference type="Proteomes" id="UP000650524">
    <property type="component" value="Unassembled WGS sequence"/>
</dbReference>
<protein>
    <submittedName>
        <fullName evidence="2">CoA transferase</fullName>
    </submittedName>
</protein>
<evidence type="ECO:0000256" key="1">
    <source>
        <dbReference type="ARBA" id="ARBA00022679"/>
    </source>
</evidence>
<reference evidence="2 3" key="1">
    <citation type="submission" date="2020-08" db="EMBL/GenBank/DDBJ databases">
        <title>Bridging the membrane lipid divide: bacteria of the FCB group superphylum have the potential to synthesize archaeal ether lipids.</title>
        <authorList>
            <person name="Villanueva L."/>
            <person name="Von Meijenfeldt F.A.B."/>
            <person name="Westbye A.B."/>
            <person name="Yadav S."/>
            <person name="Hopmans E.C."/>
            <person name="Dutilh B.E."/>
            <person name="Sinninghe Damste J.S."/>
        </authorList>
    </citation>
    <scope>NUCLEOTIDE SEQUENCE [LARGE SCALE GENOMIC DNA]</scope>
    <source>
        <strain evidence="2">NIOZ-UU27</strain>
    </source>
</reference>
<dbReference type="InterPro" id="IPR044855">
    <property type="entry name" value="CoA-Trfase_III_dom3_sf"/>
</dbReference>
<name>A0A8J6T407_9DELT</name>
<evidence type="ECO:0000313" key="2">
    <source>
        <dbReference type="EMBL" id="MBC8176857.1"/>
    </source>
</evidence>
<dbReference type="GO" id="GO:0008410">
    <property type="term" value="F:CoA-transferase activity"/>
    <property type="evidence" value="ECO:0007669"/>
    <property type="project" value="TreeGrafter"/>
</dbReference>
<comment type="caution">
    <text evidence="2">The sequence shown here is derived from an EMBL/GenBank/DDBJ whole genome shotgun (WGS) entry which is preliminary data.</text>
</comment>
<accession>A0A8J6T407</accession>
<dbReference type="AlphaFoldDB" id="A0A8J6T407"/>
<dbReference type="Pfam" id="PF02515">
    <property type="entry name" value="CoA_transf_3"/>
    <property type="match status" value="1"/>
</dbReference>
<keyword evidence="1 2" id="KW-0808">Transferase</keyword>
<dbReference type="EMBL" id="JACNJD010000169">
    <property type="protein sequence ID" value="MBC8176857.1"/>
    <property type="molecule type" value="Genomic_DNA"/>
</dbReference>
<dbReference type="InterPro" id="IPR050483">
    <property type="entry name" value="CoA-transferase_III_domain"/>
</dbReference>
<organism evidence="2 3">
    <name type="scientific">Candidatus Desulfacyla euxinica</name>
    <dbReference type="NCBI Taxonomy" id="2841693"/>
    <lineage>
        <taxon>Bacteria</taxon>
        <taxon>Deltaproteobacteria</taxon>
        <taxon>Candidatus Desulfacyla</taxon>
    </lineage>
</organism>
<gene>
    <name evidence="2" type="ORF">H8E19_05585</name>
</gene>